<dbReference type="Pfam" id="PF07136">
    <property type="entry name" value="DUF1385"/>
    <property type="match status" value="1"/>
</dbReference>
<dbReference type="eggNOG" id="COG0011">
    <property type="taxonomic scope" value="Bacteria"/>
</dbReference>
<keyword evidence="3" id="KW-0812">Transmembrane</keyword>
<dbReference type="InterPro" id="IPR010787">
    <property type="entry name" value="DUF1385"/>
</dbReference>
<dbReference type="InterPro" id="IPR051614">
    <property type="entry name" value="UPF0045_domain"/>
</dbReference>
<evidence type="ECO:0000313" key="6">
    <source>
        <dbReference type="Proteomes" id="UP000001168"/>
    </source>
</evidence>
<dbReference type="AlphaFoldDB" id="Q5WH81"/>
<evidence type="ECO:0000256" key="3">
    <source>
        <dbReference type="SAM" id="Phobius"/>
    </source>
</evidence>
<sequence>MRISGMSFNAGIFYSGAGFLACAYYDEQGKLHSWAKPAGMQAYLQAGKLIVKTMPFRFVALIIALLCLIIVPKIIPTSWNGLPVYTFFYLLFAGHFLFPEPLKKYHGAEHKVFSAKGRICTERLQAIKRADIRNRGCSTGLVVVYFLSVFLLSGSLSLFTPFQQALMVSSYAALAVVALYQLFHRKPWLKGLEKSVLVLSYWLQLHVTTKEPDENHLQCAISAYQQLGYVAFPENIKKRRLPRKENKGMAIADVSIIPIGTSSTSVSAYVAYIQQVLDHYEKEKQIRYELTPMSTLIEAELPVLFEVIQKIHEAPFEQGALRTATSIRIDDRRDQPLTMDGKRKSVQEKRIEQ</sequence>
<dbReference type="KEGG" id="bcl:ABC1739"/>
<feature type="region of interest" description="Disordered" evidence="2">
    <location>
        <begin position="332"/>
        <end position="353"/>
    </location>
</feature>
<accession>Q5WH81</accession>
<dbReference type="PANTHER" id="PTHR33777:SF1">
    <property type="entry name" value="UPF0045 PROTEIN ECM15"/>
    <property type="match status" value="1"/>
</dbReference>
<dbReference type="Proteomes" id="UP000001168">
    <property type="component" value="Chromosome"/>
</dbReference>
<dbReference type="SUPFAM" id="SSF89957">
    <property type="entry name" value="MTH1187/YkoF-like"/>
    <property type="match status" value="1"/>
</dbReference>
<reference evidence="6" key="4">
    <citation type="submission" date="2003-10" db="EMBL/GenBank/DDBJ databases">
        <title>The complete genome sequence of the alkaliphilic Bacillus clausii KSM-K16.</title>
        <authorList>
            <person name="Takaki Y."/>
            <person name="Kageyama Y."/>
            <person name="Shimamura S."/>
            <person name="Suzuki H."/>
            <person name="Nishi S."/>
            <person name="Hatada Y."/>
            <person name="Kawai S."/>
            <person name="Ito S."/>
            <person name="Horikoshi K."/>
        </authorList>
    </citation>
    <scope>NUCLEOTIDE SEQUENCE [LARGE SCALE GENOMIC DNA]</scope>
    <source>
        <strain evidence="6">KSM-K16</strain>
    </source>
</reference>
<dbReference type="NCBIfam" id="TIGR00106">
    <property type="entry name" value="MTH1187 family thiamine-binding protein"/>
    <property type="match status" value="1"/>
</dbReference>
<gene>
    <name evidence="5" type="ordered locus">ABC1739</name>
</gene>
<evidence type="ECO:0000313" key="5">
    <source>
        <dbReference type="EMBL" id="BAD64274.1"/>
    </source>
</evidence>
<reference evidence="5 6" key="2">
    <citation type="journal article" date="1995" name="Appl. Microbiol. Biotechnol.">
        <title>Purification and properties of an alkaline protease from alkalophilic Bacillus sp. KSM-K16.</title>
        <authorList>
            <person name="Kobayashi T."/>
            <person name="Hakamada Y."/>
            <person name="Adachi S."/>
            <person name="Hitomi J."/>
            <person name="Yoshimatsu T."/>
            <person name="Koike K."/>
            <person name="Kawai S."/>
            <person name="Ito S."/>
        </authorList>
    </citation>
    <scope>NUCLEOTIDE SEQUENCE [LARGE SCALE GENOMIC DNA]</scope>
    <source>
        <strain evidence="5 6">KSM-K16</strain>
    </source>
</reference>
<protein>
    <recommendedName>
        <fullName evidence="4">Thiamine-binding protein domain-containing protein</fullName>
    </recommendedName>
</protein>
<comment type="similarity">
    <text evidence="1">Belongs to the UPF0045 family.</text>
</comment>
<keyword evidence="6" id="KW-1185">Reference proteome</keyword>
<dbReference type="Pfam" id="PF01910">
    <property type="entry name" value="Thiamine_BP"/>
    <property type="match status" value="1"/>
</dbReference>
<feature type="domain" description="Thiamine-binding protein" evidence="4">
    <location>
        <begin position="252"/>
        <end position="347"/>
    </location>
</feature>
<reference evidence="5 6" key="1">
    <citation type="journal article" date="1994" name="J. Ferment. Bioeng.">
        <title>Molecular cloning and nucleotide sequence of the gene for an alkaline protease from the alkalophilic Bacillus sp. KSM-K16.</title>
        <authorList>
            <person name="Hakamada Y."/>
            <person name="Kobayashi T."/>
            <person name="Hitomi J."/>
            <person name="Kawai S."/>
            <person name="Ito S."/>
        </authorList>
    </citation>
    <scope>NUCLEOTIDE SEQUENCE [LARGE SCALE GENOMIC DNA]</scope>
    <source>
        <strain evidence="5 6">KSM-K16</strain>
    </source>
</reference>
<feature type="transmembrane region" description="Helical" evidence="3">
    <location>
        <begin position="58"/>
        <end position="75"/>
    </location>
</feature>
<name>Q5WH81_SHOC1</name>
<dbReference type="STRING" id="66692.ABC1739"/>
<keyword evidence="3" id="KW-1133">Transmembrane helix</keyword>
<organism evidence="5 6">
    <name type="scientific">Shouchella clausii (strain KSM-K16)</name>
    <name type="common">Alkalihalobacillus clausii</name>
    <dbReference type="NCBI Taxonomy" id="66692"/>
    <lineage>
        <taxon>Bacteria</taxon>
        <taxon>Bacillati</taxon>
        <taxon>Bacillota</taxon>
        <taxon>Bacilli</taxon>
        <taxon>Bacillales</taxon>
        <taxon>Bacillaceae</taxon>
        <taxon>Shouchella</taxon>
    </lineage>
</organism>
<dbReference type="GO" id="GO:0005829">
    <property type="term" value="C:cytosol"/>
    <property type="evidence" value="ECO:0007669"/>
    <property type="project" value="TreeGrafter"/>
</dbReference>
<evidence type="ECO:0000259" key="4">
    <source>
        <dbReference type="Pfam" id="PF01910"/>
    </source>
</evidence>
<feature type="transmembrane region" description="Helical" evidence="3">
    <location>
        <begin position="165"/>
        <end position="183"/>
    </location>
</feature>
<dbReference type="EMBL" id="AP006627">
    <property type="protein sequence ID" value="BAD64274.1"/>
    <property type="molecule type" value="Genomic_DNA"/>
</dbReference>
<dbReference type="HOGENOM" id="CLU_065524_0_0_9"/>
<dbReference type="InterPro" id="IPR029756">
    <property type="entry name" value="MTH1187/YkoF-like"/>
</dbReference>
<dbReference type="PANTHER" id="PTHR33777">
    <property type="entry name" value="UPF0045 PROTEIN ECM15"/>
    <property type="match status" value="1"/>
</dbReference>
<proteinExistence type="inferred from homology"/>
<feature type="transmembrane region" description="Helical" evidence="3">
    <location>
        <begin position="81"/>
        <end position="98"/>
    </location>
</feature>
<dbReference type="InterPro" id="IPR002767">
    <property type="entry name" value="Thiamine_BP"/>
</dbReference>
<reference evidence="5 6" key="5">
    <citation type="journal article" date="2007" name="Extremophiles">
        <title>Intragenomic diversity of the V1 regions of 16S rRNA genes in high-alkaline protease-producing Bacillus clausii spp.</title>
        <authorList>
            <person name="Kageyama Y."/>
            <person name="Takaki Y."/>
            <person name="Shimamura S."/>
            <person name="Nishi S."/>
            <person name="Nogi Y."/>
            <person name="Uchimura K."/>
            <person name="Kobayashi T."/>
            <person name="Hitomi J."/>
            <person name="Ozaki K."/>
            <person name="Kawai S."/>
            <person name="Ito S."/>
            <person name="Horikoshi K."/>
        </authorList>
    </citation>
    <scope>NUCLEOTIDE SEQUENCE [LARGE SCALE GENOMIC DNA]</scope>
    <source>
        <strain evidence="5 6">KSM-K16</strain>
    </source>
</reference>
<keyword evidence="3" id="KW-0472">Membrane</keyword>
<evidence type="ECO:0000256" key="2">
    <source>
        <dbReference type="SAM" id="MobiDB-lite"/>
    </source>
</evidence>
<dbReference type="PROSITE" id="PS51257">
    <property type="entry name" value="PROKAR_LIPOPROTEIN"/>
    <property type="match status" value="1"/>
</dbReference>
<dbReference type="Gene3D" id="3.30.70.930">
    <property type="match status" value="1"/>
</dbReference>
<reference evidence="5 6" key="3">
    <citation type="journal article" date="1997" name="Protein Eng.">
        <title>High-resolution crystal structure of M-protease: phylogeny aided analysis of the high-alkaline adaptation mechanism.</title>
        <authorList>
            <person name="Shirai T."/>
            <person name="Suzuki A."/>
            <person name="Yamane T."/>
            <person name="Ashida T."/>
            <person name="Kobayashi T."/>
            <person name="Ito S."/>
        </authorList>
    </citation>
    <scope>NUCLEOTIDE SEQUENCE [LARGE SCALE GENOMIC DNA]</scope>
    <source>
        <strain evidence="5 6">KSM-K16</strain>
    </source>
</reference>
<evidence type="ECO:0000256" key="1">
    <source>
        <dbReference type="ARBA" id="ARBA00010272"/>
    </source>
</evidence>
<feature type="transmembrane region" description="Helical" evidence="3">
    <location>
        <begin position="137"/>
        <end position="159"/>
    </location>
</feature>